<keyword evidence="3" id="KW-1185">Reference proteome</keyword>
<accession>A0A7I8WCI8</accession>
<reference evidence="2 3" key="1">
    <citation type="submission" date="2020-08" db="EMBL/GenBank/DDBJ databases">
        <authorList>
            <person name="Hejnol A."/>
        </authorList>
    </citation>
    <scope>NUCLEOTIDE SEQUENCE [LARGE SCALE GENOMIC DNA]</scope>
</reference>
<protein>
    <submittedName>
        <fullName evidence="2">DgyrCDS14083</fullName>
    </submittedName>
</protein>
<proteinExistence type="predicted"/>
<evidence type="ECO:0000313" key="3">
    <source>
        <dbReference type="Proteomes" id="UP000549394"/>
    </source>
</evidence>
<gene>
    <name evidence="2" type="ORF">DGYR_LOCUS13200</name>
</gene>
<organism evidence="2 3">
    <name type="scientific">Dimorphilus gyrociliatus</name>
    <dbReference type="NCBI Taxonomy" id="2664684"/>
    <lineage>
        <taxon>Eukaryota</taxon>
        <taxon>Metazoa</taxon>
        <taxon>Spiralia</taxon>
        <taxon>Lophotrochozoa</taxon>
        <taxon>Annelida</taxon>
        <taxon>Polychaeta</taxon>
        <taxon>Polychaeta incertae sedis</taxon>
        <taxon>Dinophilidae</taxon>
        <taxon>Dimorphilus</taxon>
    </lineage>
</organism>
<name>A0A7I8WCI8_9ANNE</name>
<evidence type="ECO:0000256" key="1">
    <source>
        <dbReference type="SAM" id="SignalP"/>
    </source>
</evidence>
<dbReference type="Proteomes" id="UP000549394">
    <property type="component" value="Unassembled WGS sequence"/>
</dbReference>
<comment type="caution">
    <text evidence="2">The sequence shown here is derived from an EMBL/GenBank/DDBJ whole genome shotgun (WGS) entry which is preliminary data.</text>
</comment>
<keyword evidence="1" id="KW-0732">Signal</keyword>
<dbReference type="Gene3D" id="2.60.120.1000">
    <property type="match status" value="1"/>
</dbReference>
<dbReference type="AlphaFoldDB" id="A0A7I8WCI8"/>
<feature type="signal peptide" evidence="1">
    <location>
        <begin position="1"/>
        <end position="21"/>
    </location>
</feature>
<evidence type="ECO:0000313" key="2">
    <source>
        <dbReference type="EMBL" id="CAD5125898.1"/>
    </source>
</evidence>
<feature type="chain" id="PRO_5029761847" evidence="1">
    <location>
        <begin position="22"/>
        <end position="317"/>
    </location>
</feature>
<dbReference type="EMBL" id="CAJFCJ010000030">
    <property type="protein sequence ID" value="CAD5125898.1"/>
    <property type="molecule type" value="Genomic_DNA"/>
</dbReference>
<sequence>MYTSLLLCMILFAFQFYPIDSIVTYKNCNEAIWMNKESGDYFIQPLAEGGIANVYCEIQNNFTLVSFVKPNTKPNTYLRQVPAKTYFISYSNFTDNDMSKFMEEAKFNCRQFFNYTERNAHISHQKFTFWDNTVIPLQSNIDGGCLCLISGVCEISGSPNTSCNAISEAVDTEQYTDYGRIAVKKERLPVKAVTFGDIDGSHEYIYYTLEDLICEEEIYPKVNVLETSDFCSSTNWNILFDANSTSFQSLTIKQQGGDCENIMLFGRVPQKYQSCKRIETNSCEYDCEIASDEFHIYINEKTNINICELEFRYQNLK</sequence>